<name>A0A067RG68_ZOONE</name>
<evidence type="ECO:0000313" key="2">
    <source>
        <dbReference type="Proteomes" id="UP000027135"/>
    </source>
</evidence>
<organism evidence="1 2">
    <name type="scientific">Zootermopsis nevadensis</name>
    <name type="common">Dampwood termite</name>
    <dbReference type="NCBI Taxonomy" id="136037"/>
    <lineage>
        <taxon>Eukaryota</taxon>
        <taxon>Metazoa</taxon>
        <taxon>Ecdysozoa</taxon>
        <taxon>Arthropoda</taxon>
        <taxon>Hexapoda</taxon>
        <taxon>Insecta</taxon>
        <taxon>Pterygota</taxon>
        <taxon>Neoptera</taxon>
        <taxon>Polyneoptera</taxon>
        <taxon>Dictyoptera</taxon>
        <taxon>Blattodea</taxon>
        <taxon>Blattoidea</taxon>
        <taxon>Termitoidae</taxon>
        <taxon>Termopsidae</taxon>
        <taxon>Zootermopsis</taxon>
    </lineage>
</organism>
<gene>
    <name evidence="1" type="ORF">L798_07736</name>
</gene>
<evidence type="ECO:0000313" key="1">
    <source>
        <dbReference type="EMBL" id="KDR18059.1"/>
    </source>
</evidence>
<reference evidence="1 2" key="1">
    <citation type="journal article" date="2014" name="Nat. Commun.">
        <title>Molecular traces of alternative social organization in a termite genome.</title>
        <authorList>
            <person name="Terrapon N."/>
            <person name="Li C."/>
            <person name="Robertson H.M."/>
            <person name="Ji L."/>
            <person name="Meng X."/>
            <person name="Booth W."/>
            <person name="Chen Z."/>
            <person name="Childers C.P."/>
            <person name="Glastad K.M."/>
            <person name="Gokhale K."/>
            <person name="Gowin J."/>
            <person name="Gronenberg W."/>
            <person name="Hermansen R.A."/>
            <person name="Hu H."/>
            <person name="Hunt B.G."/>
            <person name="Huylmans A.K."/>
            <person name="Khalil S.M."/>
            <person name="Mitchell R.D."/>
            <person name="Munoz-Torres M.C."/>
            <person name="Mustard J.A."/>
            <person name="Pan H."/>
            <person name="Reese J.T."/>
            <person name="Scharf M.E."/>
            <person name="Sun F."/>
            <person name="Vogel H."/>
            <person name="Xiao J."/>
            <person name="Yang W."/>
            <person name="Yang Z."/>
            <person name="Yang Z."/>
            <person name="Zhou J."/>
            <person name="Zhu J."/>
            <person name="Brent C.S."/>
            <person name="Elsik C.G."/>
            <person name="Goodisman M.A."/>
            <person name="Liberles D.A."/>
            <person name="Roe R.M."/>
            <person name="Vargo E.L."/>
            <person name="Vilcinskas A."/>
            <person name="Wang J."/>
            <person name="Bornberg-Bauer E."/>
            <person name="Korb J."/>
            <person name="Zhang G."/>
            <person name="Liebig J."/>
        </authorList>
    </citation>
    <scope>NUCLEOTIDE SEQUENCE [LARGE SCALE GENOMIC DNA]</scope>
    <source>
        <tissue evidence="1">Whole organism</tissue>
    </source>
</reference>
<keyword evidence="2" id="KW-1185">Reference proteome</keyword>
<accession>A0A067RG68</accession>
<dbReference type="AlphaFoldDB" id="A0A067RG68"/>
<proteinExistence type="predicted"/>
<dbReference type="InParanoid" id="A0A067RG68"/>
<dbReference type="Proteomes" id="UP000027135">
    <property type="component" value="Unassembled WGS sequence"/>
</dbReference>
<protein>
    <submittedName>
        <fullName evidence="1">Uncharacterized protein</fullName>
    </submittedName>
</protein>
<sequence length="53" mass="5942">MSDLDCRVQMMEGSTFTLINIVSSLRKCRFFSISCDTKRGKPKPNESGSLLGR</sequence>
<dbReference type="EMBL" id="KK852704">
    <property type="protein sequence ID" value="KDR18059.1"/>
    <property type="molecule type" value="Genomic_DNA"/>
</dbReference>